<dbReference type="Proteomes" id="UP000324479">
    <property type="component" value="Unassembled WGS sequence"/>
</dbReference>
<feature type="coiled-coil region" evidence="1">
    <location>
        <begin position="8"/>
        <end position="77"/>
    </location>
</feature>
<gene>
    <name evidence="2" type="ORF">FYK55_07085</name>
</gene>
<evidence type="ECO:0000256" key="1">
    <source>
        <dbReference type="SAM" id="Coils"/>
    </source>
</evidence>
<reference evidence="2 3" key="1">
    <citation type="submission" date="2019-08" db="EMBL/GenBank/DDBJ databases">
        <authorList>
            <person name="Dhanesh K."/>
            <person name="Kumar G."/>
            <person name="Sasikala C."/>
            <person name="Venkata Ramana C."/>
        </authorList>
    </citation>
    <scope>NUCLEOTIDE SEQUENCE [LARGE SCALE GENOMIC DNA]</scope>
    <source>
        <strain evidence="2 3">JC645</strain>
    </source>
</reference>
<comment type="caution">
    <text evidence="2">The sequence shown here is derived from an EMBL/GenBank/DDBJ whole genome shotgun (WGS) entry which is preliminary data.</text>
</comment>
<evidence type="ECO:0000313" key="3">
    <source>
        <dbReference type="Proteomes" id="UP000324479"/>
    </source>
</evidence>
<sequence>MTTTEKSIEQLAAEYRAAVARAEAAEAELEKLPGLQAEIEKTSDQWHEVTARLEERLGELNAERDRIRRDADQASQTEKQLRYALPMPPDVEAQIAEASSAINGLRAEIKTSHGAHQTQRRAFRLLEEEIGREDRRPRPDDQKTLAEAYATLHESSERLERLKAELQKQEELIETLRNENAKHFLDFKDEE</sequence>
<feature type="coiled-coil region" evidence="1">
    <location>
        <begin position="145"/>
        <end position="186"/>
    </location>
</feature>
<keyword evidence="3" id="KW-1185">Reference proteome</keyword>
<proteinExistence type="predicted"/>
<name>A0A5M6DD15_9BACT</name>
<accession>A0A5M6DD15</accession>
<dbReference type="EMBL" id="VWOX01000003">
    <property type="protein sequence ID" value="KAA5545408.1"/>
    <property type="molecule type" value="Genomic_DNA"/>
</dbReference>
<organism evidence="2 3">
    <name type="scientific">Roseiconus nitratireducens</name>
    <dbReference type="NCBI Taxonomy" id="2605748"/>
    <lineage>
        <taxon>Bacteria</taxon>
        <taxon>Pseudomonadati</taxon>
        <taxon>Planctomycetota</taxon>
        <taxon>Planctomycetia</taxon>
        <taxon>Pirellulales</taxon>
        <taxon>Pirellulaceae</taxon>
        <taxon>Roseiconus</taxon>
    </lineage>
</organism>
<dbReference type="AlphaFoldDB" id="A0A5M6DD15"/>
<dbReference type="RefSeq" id="WP_161604357.1">
    <property type="nucleotide sequence ID" value="NZ_VWOX01000003.1"/>
</dbReference>
<evidence type="ECO:0000313" key="2">
    <source>
        <dbReference type="EMBL" id="KAA5545408.1"/>
    </source>
</evidence>
<keyword evidence="1" id="KW-0175">Coiled coil</keyword>
<protein>
    <submittedName>
        <fullName evidence="2">Uncharacterized protein</fullName>
    </submittedName>
</protein>